<evidence type="ECO:0000256" key="1">
    <source>
        <dbReference type="SAM" id="Phobius"/>
    </source>
</evidence>
<dbReference type="EMBL" id="UINC01004902">
    <property type="protein sequence ID" value="SVA17679.1"/>
    <property type="molecule type" value="Genomic_DNA"/>
</dbReference>
<evidence type="ECO:0000313" key="2">
    <source>
        <dbReference type="EMBL" id="SVA17679.1"/>
    </source>
</evidence>
<protein>
    <submittedName>
        <fullName evidence="2">Uncharacterized protein</fullName>
    </submittedName>
</protein>
<name>A0A381TPC3_9ZZZZ</name>
<gene>
    <name evidence="2" type="ORF">METZ01_LOCUS70533</name>
</gene>
<proteinExistence type="predicted"/>
<keyword evidence="1" id="KW-1133">Transmembrane helix</keyword>
<reference evidence="2" key="1">
    <citation type="submission" date="2018-05" db="EMBL/GenBank/DDBJ databases">
        <authorList>
            <person name="Lanie J.A."/>
            <person name="Ng W.-L."/>
            <person name="Kazmierczak K.M."/>
            <person name="Andrzejewski T.M."/>
            <person name="Davidsen T.M."/>
            <person name="Wayne K.J."/>
            <person name="Tettelin H."/>
            <person name="Glass J.I."/>
            <person name="Rusch D."/>
            <person name="Podicherti R."/>
            <person name="Tsui H.-C.T."/>
            <person name="Winkler M.E."/>
        </authorList>
    </citation>
    <scope>NUCLEOTIDE SEQUENCE</scope>
</reference>
<keyword evidence="1" id="KW-0472">Membrane</keyword>
<dbReference type="AlphaFoldDB" id="A0A381TPC3"/>
<accession>A0A381TPC3</accession>
<organism evidence="2">
    <name type="scientific">marine metagenome</name>
    <dbReference type="NCBI Taxonomy" id="408172"/>
    <lineage>
        <taxon>unclassified sequences</taxon>
        <taxon>metagenomes</taxon>
        <taxon>ecological metagenomes</taxon>
    </lineage>
</organism>
<sequence length="43" mass="4904">MKYNKELVKEKVFSVHPGFTGMLISMLIRSMLLINSYIGGIMI</sequence>
<keyword evidence="1" id="KW-0812">Transmembrane</keyword>
<feature type="transmembrane region" description="Helical" evidence="1">
    <location>
        <begin position="12"/>
        <end position="38"/>
    </location>
</feature>